<comment type="subunit">
    <text evidence="3 7">Homodimer.</text>
</comment>
<keyword evidence="4 7" id="KW-0813">Transport</keyword>
<evidence type="ECO:0000256" key="1">
    <source>
        <dbReference type="ARBA" id="ARBA00004496"/>
    </source>
</evidence>
<evidence type="ECO:0000256" key="2">
    <source>
        <dbReference type="ARBA" id="ARBA00008107"/>
    </source>
</evidence>
<dbReference type="Pfam" id="PF01895">
    <property type="entry name" value="PhoU"/>
    <property type="match status" value="2"/>
</dbReference>
<evidence type="ECO:0000259" key="8">
    <source>
        <dbReference type="Pfam" id="PF01895"/>
    </source>
</evidence>
<keyword evidence="6 7" id="KW-0592">Phosphate transport</keyword>
<dbReference type="NCBIfam" id="TIGR02135">
    <property type="entry name" value="phoU_full"/>
    <property type="match status" value="1"/>
</dbReference>
<dbReference type="AlphaFoldDB" id="A0A9Q1UZJ5"/>
<dbReference type="PANTHER" id="PTHR42930:SF3">
    <property type="entry name" value="PHOSPHATE-SPECIFIC TRANSPORT SYSTEM ACCESSORY PROTEIN PHOU"/>
    <property type="match status" value="1"/>
</dbReference>
<protein>
    <recommendedName>
        <fullName evidence="7">Phosphate-specific transport system accessory protein PhoU</fullName>
    </recommendedName>
</protein>
<comment type="function">
    <text evidence="7">Plays a role in the regulation of phosphate uptake.</text>
</comment>
<dbReference type="EMBL" id="LGVR01000009">
    <property type="protein sequence ID" value="KOA89754.1"/>
    <property type="molecule type" value="Genomic_DNA"/>
</dbReference>
<dbReference type="SUPFAM" id="SSF109755">
    <property type="entry name" value="PhoU-like"/>
    <property type="match status" value="1"/>
</dbReference>
<dbReference type="InterPro" id="IPR026022">
    <property type="entry name" value="PhoU_dom"/>
</dbReference>
<dbReference type="Gene3D" id="1.20.58.220">
    <property type="entry name" value="Phosphate transport system protein phou homolog 2, domain 2"/>
    <property type="match status" value="1"/>
</dbReference>
<dbReference type="GO" id="GO:0006817">
    <property type="term" value="P:phosphate ion transport"/>
    <property type="evidence" value="ECO:0007669"/>
    <property type="project" value="UniProtKB-KW"/>
</dbReference>
<organism evidence="9 10">
    <name type="scientific">Clostridium botulinum</name>
    <dbReference type="NCBI Taxonomy" id="1491"/>
    <lineage>
        <taxon>Bacteria</taxon>
        <taxon>Bacillati</taxon>
        <taxon>Bacillota</taxon>
        <taxon>Clostridia</taxon>
        <taxon>Eubacteriales</taxon>
        <taxon>Clostridiaceae</taxon>
        <taxon>Clostridium</taxon>
    </lineage>
</organism>
<evidence type="ECO:0000256" key="7">
    <source>
        <dbReference type="PIRNR" id="PIRNR003107"/>
    </source>
</evidence>
<evidence type="ECO:0000256" key="3">
    <source>
        <dbReference type="ARBA" id="ARBA00011738"/>
    </source>
</evidence>
<dbReference type="FunFam" id="1.20.58.220:FF:000004">
    <property type="entry name" value="Phosphate-specific transport system accessory protein PhoU"/>
    <property type="match status" value="1"/>
</dbReference>
<gene>
    <name evidence="9" type="ORF">ADU74_02815</name>
</gene>
<evidence type="ECO:0000313" key="9">
    <source>
        <dbReference type="EMBL" id="KOA89754.1"/>
    </source>
</evidence>
<dbReference type="Proteomes" id="UP000037540">
    <property type="component" value="Unassembled WGS sequence"/>
</dbReference>
<dbReference type="RefSeq" id="WP_013725711.1">
    <property type="nucleotide sequence ID" value="NZ_LGVO01000017.1"/>
</dbReference>
<comment type="caution">
    <text evidence="9">The sequence shown here is derived from an EMBL/GenBank/DDBJ whole genome shotgun (WGS) entry which is preliminary data.</text>
</comment>
<dbReference type="GO" id="GO:0030643">
    <property type="term" value="P:intracellular phosphate ion homeostasis"/>
    <property type="evidence" value="ECO:0007669"/>
    <property type="project" value="InterPro"/>
</dbReference>
<dbReference type="PANTHER" id="PTHR42930">
    <property type="entry name" value="PHOSPHATE-SPECIFIC TRANSPORT SYSTEM ACCESSORY PROTEIN PHOU"/>
    <property type="match status" value="1"/>
</dbReference>
<dbReference type="GO" id="GO:0045936">
    <property type="term" value="P:negative regulation of phosphate metabolic process"/>
    <property type="evidence" value="ECO:0007669"/>
    <property type="project" value="InterPro"/>
</dbReference>
<dbReference type="OrthoDB" id="9814256at2"/>
<dbReference type="InterPro" id="IPR038078">
    <property type="entry name" value="PhoU-like_sf"/>
</dbReference>
<comment type="similarity">
    <text evidence="2 7">Belongs to the PhoU family.</text>
</comment>
<comment type="subcellular location">
    <subcellularLocation>
        <location evidence="1 7">Cytoplasm</location>
    </subcellularLocation>
</comment>
<feature type="domain" description="PhoU" evidence="8">
    <location>
        <begin position="18"/>
        <end position="105"/>
    </location>
</feature>
<keyword evidence="5 7" id="KW-0963">Cytoplasm</keyword>
<name>A0A9Q1UZJ5_CLOBO</name>
<sequence length="219" mass="25568">MGPRKVFEMELDELNNDLLEMGSVVEKQIYSSVKSLMDKDLKLSEMVIKNDDLIDDSMRKIETKCIKIIAMQQPIATDLRFIFTCINIVTDLERMADHAVDIAKITKGLENEIYDPNILDISKMAELVIQMIKDVLRAYVDRDLEKAYEIAKRDDILDEIYMDVFKDTLKQMTKDNLMIQQGTRFLFAFKYLERIGDHVTNICEWIIYIITGEHIDLND</sequence>
<dbReference type="GO" id="GO:0005737">
    <property type="term" value="C:cytoplasm"/>
    <property type="evidence" value="ECO:0007669"/>
    <property type="project" value="UniProtKB-SubCell"/>
</dbReference>
<accession>A0A9Q1UZJ5</accession>
<reference evidence="9 10" key="1">
    <citation type="submission" date="2015-07" db="EMBL/GenBank/DDBJ databases">
        <title>Draft genome sequences of 17 French Clostridium botulinum group III.</title>
        <authorList>
            <person name="Woudstra C."/>
            <person name="Le Marechal C."/>
            <person name="Souillard R."/>
            <person name="Bayon-Auboyer M.-H."/>
            <person name="Dessouter D."/>
            <person name="Fach P."/>
        </authorList>
    </citation>
    <scope>NUCLEOTIDE SEQUENCE [LARGE SCALE GENOMIC DNA]</scope>
    <source>
        <strain evidence="9 10">12LNRI-CD</strain>
    </source>
</reference>
<evidence type="ECO:0000256" key="4">
    <source>
        <dbReference type="ARBA" id="ARBA00022448"/>
    </source>
</evidence>
<feature type="domain" description="PhoU" evidence="8">
    <location>
        <begin position="121"/>
        <end position="206"/>
    </location>
</feature>
<dbReference type="InterPro" id="IPR028366">
    <property type="entry name" value="PhoU"/>
</dbReference>
<evidence type="ECO:0000313" key="10">
    <source>
        <dbReference type="Proteomes" id="UP000037540"/>
    </source>
</evidence>
<evidence type="ECO:0000256" key="5">
    <source>
        <dbReference type="ARBA" id="ARBA00022490"/>
    </source>
</evidence>
<dbReference type="PIRSF" id="PIRSF003107">
    <property type="entry name" value="PhoU"/>
    <property type="match status" value="1"/>
</dbReference>
<evidence type="ECO:0000256" key="6">
    <source>
        <dbReference type="ARBA" id="ARBA00022592"/>
    </source>
</evidence>
<proteinExistence type="inferred from homology"/>